<feature type="transmembrane region" description="Helical" evidence="7">
    <location>
        <begin position="417"/>
        <end position="439"/>
    </location>
</feature>
<reference evidence="8" key="1">
    <citation type="submission" date="2019-08" db="EMBL/GenBank/DDBJ databases">
        <title>The improved chromosome-level genome for the pearl oyster Pinctada fucata martensii using PacBio sequencing and Hi-C.</title>
        <authorList>
            <person name="Zheng Z."/>
        </authorList>
    </citation>
    <scope>NUCLEOTIDE SEQUENCE</scope>
    <source>
        <strain evidence="8">ZZ-2019</strain>
        <tissue evidence="8">Adductor muscle</tissue>
    </source>
</reference>
<evidence type="ECO:0000313" key="9">
    <source>
        <dbReference type="Proteomes" id="UP001186944"/>
    </source>
</evidence>
<feature type="transmembrane region" description="Helical" evidence="7">
    <location>
        <begin position="275"/>
        <end position="291"/>
    </location>
</feature>
<name>A0AA88XL99_PINIB</name>
<dbReference type="PANTHER" id="PTHR13906">
    <property type="entry name" value="PORCUPINE"/>
    <property type="match status" value="1"/>
</dbReference>
<protein>
    <submittedName>
        <fullName evidence="8">Uncharacterized protein</fullName>
    </submittedName>
</protein>
<keyword evidence="2" id="KW-0808">Transferase</keyword>
<dbReference type="Pfam" id="PF03062">
    <property type="entry name" value="MBOAT"/>
    <property type="match status" value="1"/>
</dbReference>
<comment type="subcellular location">
    <subcellularLocation>
        <location evidence="1">Membrane</location>
        <topology evidence="1">Multi-pass membrane protein</topology>
    </subcellularLocation>
</comment>
<organism evidence="8 9">
    <name type="scientific">Pinctada imbricata</name>
    <name type="common">Atlantic pearl-oyster</name>
    <name type="synonym">Pinctada martensii</name>
    <dbReference type="NCBI Taxonomy" id="66713"/>
    <lineage>
        <taxon>Eukaryota</taxon>
        <taxon>Metazoa</taxon>
        <taxon>Spiralia</taxon>
        <taxon>Lophotrochozoa</taxon>
        <taxon>Mollusca</taxon>
        <taxon>Bivalvia</taxon>
        <taxon>Autobranchia</taxon>
        <taxon>Pteriomorphia</taxon>
        <taxon>Pterioida</taxon>
        <taxon>Pterioidea</taxon>
        <taxon>Pteriidae</taxon>
        <taxon>Pinctada</taxon>
    </lineage>
</organism>
<dbReference type="GO" id="GO:0030258">
    <property type="term" value="P:lipid modification"/>
    <property type="evidence" value="ECO:0007669"/>
    <property type="project" value="TreeGrafter"/>
</dbReference>
<evidence type="ECO:0000256" key="2">
    <source>
        <dbReference type="ARBA" id="ARBA00022679"/>
    </source>
</evidence>
<dbReference type="PANTHER" id="PTHR13906:SF4">
    <property type="entry name" value="LYSOPHOSPHOLIPID ACYLTRANSFERASE 6"/>
    <property type="match status" value="1"/>
</dbReference>
<evidence type="ECO:0000256" key="5">
    <source>
        <dbReference type="ARBA" id="ARBA00023136"/>
    </source>
</evidence>
<keyword evidence="3 7" id="KW-0812">Transmembrane</keyword>
<accession>A0AA88XL99</accession>
<proteinExistence type="predicted"/>
<feature type="transmembrane region" description="Helical" evidence="7">
    <location>
        <begin position="380"/>
        <end position="397"/>
    </location>
</feature>
<dbReference type="EMBL" id="VSWD01000011">
    <property type="protein sequence ID" value="KAK3087520.1"/>
    <property type="molecule type" value="Genomic_DNA"/>
</dbReference>
<feature type="transmembrane region" description="Helical" evidence="7">
    <location>
        <begin position="69"/>
        <end position="98"/>
    </location>
</feature>
<feature type="transmembrane region" description="Helical" evidence="7">
    <location>
        <begin position="445"/>
        <end position="467"/>
    </location>
</feature>
<dbReference type="GO" id="GO:0016020">
    <property type="term" value="C:membrane"/>
    <property type="evidence" value="ECO:0007669"/>
    <property type="project" value="UniProtKB-SubCell"/>
</dbReference>
<dbReference type="Proteomes" id="UP001186944">
    <property type="component" value="Unassembled WGS sequence"/>
</dbReference>
<dbReference type="AlphaFoldDB" id="A0AA88XL99"/>
<evidence type="ECO:0000256" key="6">
    <source>
        <dbReference type="ARBA" id="ARBA00023315"/>
    </source>
</evidence>
<feature type="transmembrane region" description="Helical" evidence="7">
    <location>
        <begin position="238"/>
        <end position="255"/>
    </location>
</feature>
<dbReference type="GO" id="GO:0016746">
    <property type="term" value="F:acyltransferase activity"/>
    <property type="evidence" value="ECO:0007669"/>
    <property type="project" value="UniProtKB-KW"/>
</dbReference>
<gene>
    <name evidence="8" type="ORF">FSP39_006924</name>
</gene>
<evidence type="ECO:0000256" key="4">
    <source>
        <dbReference type="ARBA" id="ARBA00022989"/>
    </source>
</evidence>
<feature type="transmembrane region" description="Helical" evidence="7">
    <location>
        <begin position="21"/>
        <end position="48"/>
    </location>
</feature>
<keyword evidence="4 7" id="KW-1133">Transmembrane helix</keyword>
<evidence type="ECO:0000256" key="7">
    <source>
        <dbReference type="SAM" id="Phobius"/>
    </source>
</evidence>
<dbReference type="InterPro" id="IPR004299">
    <property type="entry name" value="MBOAT_fam"/>
</dbReference>
<keyword evidence="5 7" id="KW-0472">Membrane</keyword>
<sequence length="479" mass="55070">MALPEVEIGQFYMGSRLLNPLTYLIGLPIDQVNFLACQFIALGIGIYFREHMSPKKASFTQRHLVELCVGVCLTLFCFGYQILHVFAEAAIAYVIMLYAPRENFHAIVFVFSMLYLSIVHIYRQIYDYGGYTLDITGPLMILTQKTTSIAFALHDGTQKSDDQLNPDQKKQKIVEIPSPLAYSSYVFSFHNIMCGPLVFYSDYIHFIEGTDGSYDPPNQGQNHSKLPPSPNDAVKRKLISALINGIITVTSPIFYPVSYLTDDEFLYKSSWLYKNYYVLVCITLVRAKYYLAWELGEAVNNAAGLGFKGWNKDGTANWDLIRNIQIYQLEVSNSLKVNIDSWNIQTLIWLRRIVYDRVPKYSTLAVFMCSAFWHGFYPGYYFTFCGAALATVAARLMRRNVRPLFQGSGQSKHFYDAVTFTFTRFTNVYVTFPFCILIFDETIRVLGSLYFYMHILCIGVYVYFTFIQPPKKQKSEKKE</sequence>
<feature type="transmembrane region" description="Helical" evidence="7">
    <location>
        <begin position="104"/>
        <end position="122"/>
    </location>
</feature>
<keyword evidence="9" id="KW-1185">Reference proteome</keyword>
<keyword evidence="6" id="KW-0012">Acyltransferase</keyword>
<dbReference type="InterPro" id="IPR049941">
    <property type="entry name" value="LPLAT_7/PORCN-like"/>
</dbReference>
<comment type="caution">
    <text evidence="8">The sequence shown here is derived from an EMBL/GenBank/DDBJ whole genome shotgun (WGS) entry which is preliminary data.</text>
</comment>
<evidence type="ECO:0000256" key="3">
    <source>
        <dbReference type="ARBA" id="ARBA00022692"/>
    </source>
</evidence>
<evidence type="ECO:0000256" key="1">
    <source>
        <dbReference type="ARBA" id="ARBA00004141"/>
    </source>
</evidence>
<evidence type="ECO:0000313" key="8">
    <source>
        <dbReference type="EMBL" id="KAK3087520.1"/>
    </source>
</evidence>